<keyword evidence="1" id="KW-1133">Transmembrane helix</keyword>
<gene>
    <name evidence="2" type="ORF">EDC29_11535</name>
</gene>
<evidence type="ECO:0000313" key="2">
    <source>
        <dbReference type="EMBL" id="TCW33285.1"/>
    </source>
</evidence>
<evidence type="ECO:0000313" key="3">
    <source>
        <dbReference type="Proteomes" id="UP000295247"/>
    </source>
</evidence>
<proteinExistence type="predicted"/>
<dbReference type="EMBL" id="SMDC01000015">
    <property type="protein sequence ID" value="TCW33285.1"/>
    <property type="molecule type" value="Genomic_DNA"/>
</dbReference>
<protein>
    <submittedName>
        <fullName evidence="2">Uncharacterized protein</fullName>
    </submittedName>
</protein>
<sequence>MRLIIIAIVSGWVLVALALAVRVRACDLEARLSAAYFVLWPVAAVSLLLQAPVPGVIALPATLGFLPWFLSGPHLWARLRRGVPAAPGAFIGIAFRVWGWGILLSMLLGLFF</sequence>
<organism evidence="2 3">
    <name type="scientific">Marichromatium gracile</name>
    <name type="common">Chromatium gracile</name>
    <dbReference type="NCBI Taxonomy" id="1048"/>
    <lineage>
        <taxon>Bacteria</taxon>
        <taxon>Pseudomonadati</taxon>
        <taxon>Pseudomonadota</taxon>
        <taxon>Gammaproteobacteria</taxon>
        <taxon>Chromatiales</taxon>
        <taxon>Chromatiaceae</taxon>
        <taxon>Marichromatium</taxon>
    </lineage>
</organism>
<dbReference type="RefSeq" id="WP_123139706.1">
    <property type="nucleotide sequence ID" value="NZ_JAKEDQ010000002.1"/>
</dbReference>
<feature type="transmembrane region" description="Helical" evidence="1">
    <location>
        <begin position="30"/>
        <end position="49"/>
    </location>
</feature>
<dbReference type="Proteomes" id="UP000295247">
    <property type="component" value="Unassembled WGS sequence"/>
</dbReference>
<dbReference type="AlphaFoldDB" id="A0A4R4A534"/>
<keyword evidence="1" id="KW-0812">Transmembrane</keyword>
<reference evidence="2 3" key="1">
    <citation type="submission" date="2019-03" db="EMBL/GenBank/DDBJ databases">
        <title>Genomic Encyclopedia of Type Strains, Phase IV (KMG-IV): sequencing the most valuable type-strain genomes for metagenomic binning, comparative biology and taxonomic classification.</title>
        <authorList>
            <person name="Goeker M."/>
        </authorList>
    </citation>
    <scope>NUCLEOTIDE SEQUENCE [LARGE SCALE GENOMIC DNA]</scope>
    <source>
        <strain evidence="2 3">DSM 203</strain>
    </source>
</reference>
<accession>A0A4R4A534</accession>
<evidence type="ECO:0000256" key="1">
    <source>
        <dbReference type="SAM" id="Phobius"/>
    </source>
</evidence>
<keyword evidence="1" id="KW-0472">Membrane</keyword>
<feature type="transmembrane region" description="Helical" evidence="1">
    <location>
        <begin position="89"/>
        <end position="111"/>
    </location>
</feature>
<name>A0A4R4A534_MARGR</name>
<comment type="caution">
    <text evidence="2">The sequence shown here is derived from an EMBL/GenBank/DDBJ whole genome shotgun (WGS) entry which is preliminary data.</text>
</comment>